<proteinExistence type="predicted"/>
<dbReference type="NCBIfam" id="NF033919">
    <property type="entry name" value="PA2779_fam"/>
    <property type="match status" value="1"/>
</dbReference>
<keyword evidence="3" id="KW-1185">Reference proteome</keyword>
<dbReference type="InterPro" id="IPR016924">
    <property type="entry name" value="UCP029543"/>
</dbReference>
<dbReference type="RefSeq" id="WP_090412321.1">
    <property type="nucleotide sequence ID" value="NZ_FNOY01000010.1"/>
</dbReference>
<protein>
    <recommendedName>
        <fullName evidence="4">PA2779 family protein</fullName>
    </recommendedName>
</protein>
<dbReference type="Pfam" id="PF20332">
    <property type="entry name" value="DUF6627"/>
    <property type="match status" value="1"/>
</dbReference>
<evidence type="ECO:0008006" key="4">
    <source>
        <dbReference type="Google" id="ProtNLM"/>
    </source>
</evidence>
<sequence>MRFFHRIRVALALPLILSLILTSFPMAGFAASHISTDQLIEDSMLATERARIHEFMSREDVRAEMTALGVDPDEALARINSFSDSEIQLIAGQIHAQPAGEGAIGPIIGALVGVFIILLITDLLCLTTVFNFTKCAR</sequence>
<dbReference type="PIRSF" id="PIRSF029543">
    <property type="entry name" value="UCP029543"/>
    <property type="match status" value="1"/>
</dbReference>
<dbReference type="Proteomes" id="UP000198640">
    <property type="component" value="Unassembled WGS sequence"/>
</dbReference>
<dbReference type="EMBL" id="FNOY01000010">
    <property type="protein sequence ID" value="SDX84478.1"/>
    <property type="molecule type" value="Genomic_DNA"/>
</dbReference>
<keyword evidence="1" id="KW-0472">Membrane</keyword>
<keyword evidence="1" id="KW-1133">Transmembrane helix</keyword>
<name>A0A1H3F2C0_9PROT</name>
<dbReference type="InterPro" id="IPR046735">
    <property type="entry name" value="PA2779-like"/>
</dbReference>
<gene>
    <name evidence="2" type="ORF">SAMN05421881_101019</name>
</gene>
<feature type="transmembrane region" description="Helical" evidence="1">
    <location>
        <begin position="107"/>
        <end position="132"/>
    </location>
</feature>
<dbReference type="OrthoDB" id="7651521at2"/>
<organism evidence="2 3">
    <name type="scientific">Nitrosomonas halophila</name>
    <dbReference type="NCBI Taxonomy" id="44576"/>
    <lineage>
        <taxon>Bacteria</taxon>
        <taxon>Pseudomonadati</taxon>
        <taxon>Pseudomonadota</taxon>
        <taxon>Betaproteobacteria</taxon>
        <taxon>Nitrosomonadales</taxon>
        <taxon>Nitrosomonadaceae</taxon>
        <taxon>Nitrosomonas</taxon>
    </lineage>
</organism>
<evidence type="ECO:0000256" key="1">
    <source>
        <dbReference type="SAM" id="Phobius"/>
    </source>
</evidence>
<accession>A0A1H3F2C0</accession>
<evidence type="ECO:0000313" key="3">
    <source>
        <dbReference type="Proteomes" id="UP000198640"/>
    </source>
</evidence>
<dbReference type="AlphaFoldDB" id="A0A1H3F2C0"/>
<reference evidence="2 3" key="1">
    <citation type="submission" date="2016-10" db="EMBL/GenBank/DDBJ databases">
        <authorList>
            <person name="de Groot N.N."/>
        </authorList>
    </citation>
    <scope>NUCLEOTIDE SEQUENCE [LARGE SCALE GENOMIC DNA]</scope>
    <source>
        <strain evidence="2 3">Nm1</strain>
    </source>
</reference>
<keyword evidence="1" id="KW-0812">Transmembrane</keyword>
<evidence type="ECO:0000313" key="2">
    <source>
        <dbReference type="EMBL" id="SDX84478.1"/>
    </source>
</evidence>